<evidence type="ECO:0000313" key="3">
    <source>
        <dbReference type="EMBL" id="GHP06250.1"/>
    </source>
</evidence>
<feature type="compositionally biased region" description="Acidic residues" evidence="1">
    <location>
        <begin position="228"/>
        <end position="247"/>
    </location>
</feature>
<feature type="compositionally biased region" description="Acidic residues" evidence="1">
    <location>
        <begin position="202"/>
        <end position="212"/>
    </location>
</feature>
<feature type="domain" description="CULT" evidence="2">
    <location>
        <begin position="49"/>
        <end position="177"/>
    </location>
</feature>
<name>A0A830HKB4_9CHLO</name>
<dbReference type="InterPro" id="IPR034750">
    <property type="entry name" value="CULT"/>
</dbReference>
<feature type="region of interest" description="Disordered" evidence="1">
    <location>
        <begin position="197"/>
        <end position="282"/>
    </location>
</feature>
<keyword evidence="4" id="KW-1185">Reference proteome</keyword>
<dbReference type="CDD" id="cd15777">
    <property type="entry name" value="CRBN_C_like"/>
    <property type="match status" value="1"/>
</dbReference>
<feature type="compositionally biased region" description="Pro residues" evidence="1">
    <location>
        <begin position="11"/>
        <end position="20"/>
    </location>
</feature>
<accession>A0A830HKB4</accession>
<protein>
    <recommendedName>
        <fullName evidence="2">CULT domain-containing protein</fullName>
    </recommendedName>
</protein>
<evidence type="ECO:0000313" key="4">
    <source>
        <dbReference type="Proteomes" id="UP000660262"/>
    </source>
</evidence>
<evidence type="ECO:0000256" key="1">
    <source>
        <dbReference type="SAM" id="MobiDB-lite"/>
    </source>
</evidence>
<dbReference type="OrthoDB" id="267517at2759"/>
<dbReference type="PROSITE" id="PS51788">
    <property type="entry name" value="CULT"/>
    <property type="match status" value="1"/>
</dbReference>
<reference evidence="3" key="1">
    <citation type="submission" date="2020-10" db="EMBL/GenBank/DDBJ databases">
        <title>Unveiling of a novel bifunctional photoreceptor, Dualchrome1, isolated from a cosmopolitan green alga.</title>
        <authorList>
            <person name="Suzuki S."/>
            <person name="Kawachi M."/>
        </authorList>
    </citation>
    <scope>NUCLEOTIDE SEQUENCE</scope>
    <source>
        <strain evidence="3">NIES 2893</strain>
    </source>
</reference>
<gene>
    <name evidence="3" type="ORF">PPROV_000499700</name>
</gene>
<dbReference type="AlphaFoldDB" id="A0A830HKB4"/>
<feature type="region of interest" description="Disordered" evidence="1">
    <location>
        <begin position="1"/>
        <end position="25"/>
    </location>
</feature>
<dbReference type="Gene3D" id="2.170.150.20">
    <property type="entry name" value="Peptide methionine sulfoxide reductase"/>
    <property type="match status" value="1"/>
</dbReference>
<dbReference type="EMBL" id="BNJQ01000012">
    <property type="protein sequence ID" value="GHP06250.1"/>
    <property type="molecule type" value="Genomic_DNA"/>
</dbReference>
<comment type="caution">
    <text evidence="3">The sequence shown here is derived from an EMBL/GenBank/DDBJ whole genome shotgun (WGS) entry which is preliminary data.</text>
</comment>
<organism evidence="3 4">
    <name type="scientific">Pycnococcus provasolii</name>
    <dbReference type="NCBI Taxonomy" id="41880"/>
    <lineage>
        <taxon>Eukaryota</taxon>
        <taxon>Viridiplantae</taxon>
        <taxon>Chlorophyta</taxon>
        <taxon>Pseudoscourfieldiophyceae</taxon>
        <taxon>Pseudoscourfieldiales</taxon>
        <taxon>Pycnococcaceae</taxon>
        <taxon>Pycnococcus</taxon>
    </lineage>
</organism>
<sequence>MADDDDDASAPAPPSPPSPALPASDANEHLTTQEVLGQDAARTTAQPHVPMFVCAHCGVAVASAQDVITERAETLRTAVWEYQLDMLGIDDVPVYSATNPEDHRFDVVRLKHPGKGGAACLVGGSPPRLEHSWFPPHPWQMAACCGCLDHLGWAFVAPDNTEPAFVGLICTRLRQRDGNPADVAAMRASAAALQQRLVTQQGDDDDDDDDGEQGGGEHGDGEQGGGDAADDDDEQGGADAADDDEQGGGDHGADEQGGAAAAADDDDDDEQGRAAVTTTTTP</sequence>
<proteinExistence type="predicted"/>
<dbReference type="Proteomes" id="UP000660262">
    <property type="component" value="Unassembled WGS sequence"/>
</dbReference>
<evidence type="ECO:0000259" key="2">
    <source>
        <dbReference type="PROSITE" id="PS51788"/>
    </source>
</evidence>